<evidence type="ECO:0000259" key="1">
    <source>
        <dbReference type="Pfam" id="PF11907"/>
    </source>
</evidence>
<dbReference type="EMBL" id="JAFBEH010000056">
    <property type="protein sequence ID" value="MBM7643602.1"/>
    <property type="molecule type" value="Genomic_DNA"/>
</dbReference>
<name>A0ABS2PU67_9STRE</name>
<reference evidence="2 3" key="1">
    <citation type="submission" date="2021-01" db="EMBL/GenBank/DDBJ databases">
        <title>Genomic Encyclopedia of Type Strains, Phase IV (KMG-IV): sequencing the most valuable type-strain genomes for metagenomic binning, comparative biology and taxonomic classification.</title>
        <authorList>
            <person name="Goeker M."/>
        </authorList>
    </citation>
    <scope>NUCLEOTIDE SEQUENCE [LARGE SCALE GENOMIC DNA]</scope>
    <source>
        <strain evidence="2 3">DSM 27382</strain>
    </source>
</reference>
<feature type="domain" description="DUF3427" evidence="1">
    <location>
        <begin position="52"/>
        <end position="202"/>
    </location>
</feature>
<evidence type="ECO:0000313" key="2">
    <source>
        <dbReference type="EMBL" id="MBM7643602.1"/>
    </source>
</evidence>
<dbReference type="Pfam" id="PF11907">
    <property type="entry name" value="DUF3427"/>
    <property type="match status" value="1"/>
</dbReference>
<organism evidence="2 3">
    <name type="scientific">Streptococcus loxodontisalivarius</name>
    <dbReference type="NCBI Taxonomy" id="1349415"/>
    <lineage>
        <taxon>Bacteria</taxon>
        <taxon>Bacillati</taxon>
        <taxon>Bacillota</taxon>
        <taxon>Bacilli</taxon>
        <taxon>Lactobacillales</taxon>
        <taxon>Streptococcaceae</taxon>
        <taxon>Streptococcus</taxon>
    </lineage>
</organism>
<gene>
    <name evidence="2" type="ORF">JOC28_001913</name>
</gene>
<keyword evidence="3" id="KW-1185">Reference proteome</keyword>
<protein>
    <recommendedName>
        <fullName evidence="1">DUF3427 domain-containing protein</fullName>
    </recommendedName>
</protein>
<dbReference type="Proteomes" id="UP000697472">
    <property type="component" value="Unassembled WGS sequence"/>
</dbReference>
<sequence length="205" mass="24046">MAIMPLFFKKDDEYYLNELVLQELDKNEDYRTFFMDVIESGLLKSQDYPEIFTLGQKYSRRDVIKLMNFAKDENPQNVGGYKIDKETNSCPIFITYHKSDDINESIKYEDELVNESLLYWFSKNKRKMTSPDVQSIVQSSKNDLRLELFVKKNDAEGGDFYYLGPLSYVEDSAEQIERSEGSVVSMLLRLQEPIKADLFHYLTSK</sequence>
<proteinExistence type="predicted"/>
<accession>A0ABS2PU67</accession>
<dbReference type="InterPro" id="IPR021835">
    <property type="entry name" value="DUF3427"/>
</dbReference>
<comment type="caution">
    <text evidence="2">The sequence shown here is derived from an EMBL/GenBank/DDBJ whole genome shotgun (WGS) entry which is preliminary data.</text>
</comment>
<evidence type="ECO:0000313" key="3">
    <source>
        <dbReference type="Proteomes" id="UP000697472"/>
    </source>
</evidence>